<gene>
    <name evidence="1" type="ORF">BV25DRAFT_1802723</name>
</gene>
<name>A0ACB8T551_9AGAM</name>
<dbReference type="Proteomes" id="UP000814140">
    <property type="component" value="Unassembled WGS sequence"/>
</dbReference>
<proteinExistence type="predicted"/>
<evidence type="ECO:0000313" key="2">
    <source>
        <dbReference type="Proteomes" id="UP000814140"/>
    </source>
</evidence>
<protein>
    <submittedName>
        <fullName evidence="1">Uncharacterized protein</fullName>
    </submittedName>
</protein>
<sequence>MLSNPQRHGVSRPQRPGFIPFESLLYSEERWRDRQVFLESRGYLLRPRYRPGWTPSWKTNGKSVVVSEDALPSPARQHLLDATRLSDGRLVYIKRVETGNLGSRIAISLSSEALSQDPTNHSVPILDHFDDTEEEGLSYIVMPFLRLMDRPEFNYIGEILDLGEQLLEVPRLCCTQKNLMMDATAMYPKGHHPVNETMLPDISAAAPYYSRLSVGVKYYYVDFGISSLIPRGTPALVTGTLSRDQEGPELSDDVPYDPYKVDIFKIGNVFRRELYRNCTTYSNVEFLRSFIESMTRRDPAARPTAEMMLRKWRAMRQRTSALRRHWRLAERDEPFVWTVVTMGLGICGSIFVRLCKERVN</sequence>
<accession>A0ACB8T551</accession>
<keyword evidence="2" id="KW-1185">Reference proteome</keyword>
<reference evidence="1" key="2">
    <citation type="journal article" date="2022" name="New Phytol.">
        <title>Evolutionary transition to the ectomycorrhizal habit in the genomes of a hyperdiverse lineage of mushroom-forming fungi.</title>
        <authorList>
            <person name="Looney B."/>
            <person name="Miyauchi S."/>
            <person name="Morin E."/>
            <person name="Drula E."/>
            <person name="Courty P.E."/>
            <person name="Kohler A."/>
            <person name="Kuo A."/>
            <person name="LaButti K."/>
            <person name="Pangilinan J."/>
            <person name="Lipzen A."/>
            <person name="Riley R."/>
            <person name="Andreopoulos W."/>
            <person name="He G."/>
            <person name="Johnson J."/>
            <person name="Nolan M."/>
            <person name="Tritt A."/>
            <person name="Barry K.W."/>
            <person name="Grigoriev I.V."/>
            <person name="Nagy L.G."/>
            <person name="Hibbett D."/>
            <person name="Henrissat B."/>
            <person name="Matheny P.B."/>
            <person name="Labbe J."/>
            <person name="Martin F.M."/>
        </authorList>
    </citation>
    <scope>NUCLEOTIDE SEQUENCE</scope>
    <source>
        <strain evidence="1">HHB10654</strain>
    </source>
</reference>
<organism evidence="1 2">
    <name type="scientific">Artomyces pyxidatus</name>
    <dbReference type="NCBI Taxonomy" id="48021"/>
    <lineage>
        <taxon>Eukaryota</taxon>
        <taxon>Fungi</taxon>
        <taxon>Dikarya</taxon>
        <taxon>Basidiomycota</taxon>
        <taxon>Agaricomycotina</taxon>
        <taxon>Agaricomycetes</taxon>
        <taxon>Russulales</taxon>
        <taxon>Auriscalpiaceae</taxon>
        <taxon>Artomyces</taxon>
    </lineage>
</organism>
<reference evidence="1" key="1">
    <citation type="submission" date="2021-03" db="EMBL/GenBank/DDBJ databases">
        <authorList>
            <consortium name="DOE Joint Genome Institute"/>
            <person name="Ahrendt S."/>
            <person name="Looney B.P."/>
            <person name="Miyauchi S."/>
            <person name="Morin E."/>
            <person name="Drula E."/>
            <person name="Courty P.E."/>
            <person name="Chicoki N."/>
            <person name="Fauchery L."/>
            <person name="Kohler A."/>
            <person name="Kuo A."/>
            <person name="Labutti K."/>
            <person name="Pangilinan J."/>
            <person name="Lipzen A."/>
            <person name="Riley R."/>
            <person name="Andreopoulos W."/>
            <person name="He G."/>
            <person name="Johnson J."/>
            <person name="Barry K.W."/>
            <person name="Grigoriev I.V."/>
            <person name="Nagy L."/>
            <person name="Hibbett D."/>
            <person name="Henrissat B."/>
            <person name="Matheny P.B."/>
            <person name="Labbe J."/>
            <person name="Martin F."/>
        </authorList>
    </citation>
    <scope>NUCLEOTIDE SEQUENCE</scope>
    <source>
        <strain evidence="1">HHB10654</strain>
    </source>
</reference>
<dbReference type="EMBL" id="MU277204">
    <property type="protein sequence ID" value="KAI0063126.1"/>
    <property type="molecule type" value="Genomic_DNA"/>
</dbReference>
<comment type="caution">
    <text evidence="1">The sequence shown here is derived from an EMBL/GenBank/DDBJ whole genome shotgun (WGS) entry which is preliminary data.</text>
</comment>
<evidence type="ECO:0000313" key="1">
    <source>
        <dbReference type="EMBL" id="KAI0063126.1"/>
    </source>
</evidence>